<dbReference type="Proteomes" id="UP000663671">
    <property type="component" value="Chromosome 3"/>
</dbReference>
<sequence length="187" mass="20924">MADPLSITASALTIITTGVQSAKLQDELEDLILTKILDLLAQVTNNETSILALLQGPINQCSQVCCEFEQSMKIFSGKSKMGFRDWTKMEFMRGDINEFIDTIVGYELTILVGLGTVTMHTSKDSHQVLQVYNEMIQDTAYNLEIHLQQIDEKMAQFTSQNAYTSDIALPALIDLIQHSPNRIYISS</sequence>
<accession>A0A8A1MGM9</accession>
<protein>
    <recommendedName>
        <fullName evidence="1">Azaphilone pigments biosynthesis cluster protein L N-terminal domain-containing protein</fullName>
    </recommendedName>
</protein>
<reference evidence="2" key="1">
    <citation type="submission" date="2021-01" db="EMBL/GenBank/DDBJ databases">
        <title>Chromosome-level genome assembly of a human fungal pathogen reveals clustering of transcriptionally co-regulated genes.</title>
        <authorList>
            <person name="Voorhies M."/>
            <person name="Cohen S."/>
            <person name="Shea T.P."/>
            <person name="Petrus S."/>
            <person name="Munoz J.F."/>
            <person name="Poplawski S."/>
            <person name="Goldman W.E."/>
            <person name="Michael T."/>
            <person name="Cuomo C.A."/>
            <person name="Sil A."/>
            <person name="Beyhan S."/>
        </authorList>
    </citation>
    <scope>NUCLEOTIDE SEQUENCE</scope>
    <source>
        <strain evidence="2">WU24</strain>
    </source>
</reference>
<evidence type="ECO:0000259" key="1">
    <source>
        <dbReference type="Pfam" id="PF17111"/>
    </source>
</evidence>
<dbReference type="Pfam" id="PF17111">
    <property type="entry name" value="PigL_N"/>
    <property type="match status" value="1"/>
</dbReference>
<proteinExistence type="predicted"/>
<feature type="domain" description="Azaphilone pigments biosynthesis cluster protein L N-terminal" evidence="1">
    <location>
        <begin position="23"/>
        <end position="165"/>
    </location>
</feature>
<dbReference type="EMBL" id="CP069115">
    <property type="protein sequence ID" value="QSS65089.1"/>
    <property type="molecule type" value="Genomic_DNA"/>
</dbReference>
<dbReference type="OrthoDB" id="4205875at2759"/>
<dbReference type="InterPro" id="IPR031348">
    <property type="entry name" value="PigL_N"/>
</dbReference>
<dbReference type="VEuPathDB" id="FungiDB:I7I51_05930"/>
<evidence type="ECO:0000313" key="3">
    <source>
        <dbReference type="Proteomes" id="UP000663671"/>
    </source>
</evidence>
<organism evidence="2 3">
    <name type="scientific">Ajellomyces capsulatus</name>
    <name type="common">Darling's disease fungus</name>
    <name type="synonym">Histoplasma capsulatum</name>
    <dbReference type="NCBI Taxonomy" id="5037"/>
    <lineage>
        <taxon>Eukaryota</taxon>
        <taxon>Fungi</taxon>
        <taxon>Dikarya</taxon>
        <taxon>Ascomycota</taxon>
        <taxon>Pezizomycotina</taxon>
        <taxon>Eurotiomycetes</taxon>
        <taxon>Eurotiomycetidae</taxon>
        <taxon>Onygenales</taxon>
        <taxon>Ajellomycetaceae</taxon>
        <taxon>Histoplasma</taxon>
    </lineage>
</organism>
<dbReference type="AlphaFoldDB" id="A0A8A1MGM9"/>
<evidence type="ECO:0000313" key="2">
    <source>
        <dbReference type="EMBL" id="QSS65089.1"/>
    </source>
</evidence>
<gene>
    <name evidence="2" type="ORF">I7I51_05930</name>
</gene>
<name>A0A8A1MGM9_AJECA</name>